<dbReference type="OrthoDB" id="5596051at2759"/>
<comment type="caution">
    <text evidence="2">The sequence shown here is derived from an EMBL/GenBank/DDBJ whole genome shotgun (WGS) entry which is preliminary data.</text>
</comment>
<dbReference type="AlphaFoldDB" id="A0A8J2JWI3"/>
<dbReference type="InterPro" id="IPR023210">
    <property type="entry name" value="NADP_OxRdtase_dom"/>
</dbReference>
<evidence type="ECO:0000313" key="2">
    <source>
        <dbReference type="EMBL" id="CAG7728783.1"/>
    </source>
</evidence>
<name>A0A8J2JWI3_9HEXA</name>
<accession>A0A8J2JWI3</accession>
<dbReference type="GO" id="GO:0017109">
    <property type="term" value="C:glutamate-cysteine ligase complex"/>
    <property type="evidence" value="ECO:0007669"/>
    <property type="project" value="TreeGrafter"/>
</dbReference>
<organism evidence="2 3">
    <name type="scientific">Allacma fusca</name>
    <dbReference type="NCBI Taxonomy" id="39272"/>
    <lineage>
        <taxon>Eukaryota</taxon>
        <taxon>Metazoa</taxon>
        <taxon>Ecdysozoa</taxon>
        <taxon>Arthropoda</taxon>
        <taxon>Hexapoda</taxon>
        <taxon>Collembola</taxon>
        <taxon>Symphypleona</taxon>
        <taxon>Sminthuridae</taxon>
        <taxon>Allacma</taxon>
    </lineage>
</organism>
<feature type="domain" description="NADP-dependent oxidoreductase" evidence="1">
    <location>
        <begin position="139"/>
        <end position="269"/>
    </location>
</feature>
<dbReference type="EMBL" id="CAJVCH010168495">
    <property type="protein sequence ID" value="CAG7728783.1"/>
    <property type="molecule type" value="Genomic_DNA"/>
</dbReference>
<evidence type="ECO:0000313" key="3">
    <source>
        <dbReference type="Proteomes" id="UP000708208"/>
    </source>
</evidence>
<protein>
    <recommendedName>
        <fullName evidence="1">NADP-dependent oxidoreductase domain-containing protein</fullName>
    </recommendedName>
</protein>
<dbReference type="GO" id="GO:0006750">
    <property type="term" value="P:glutathione biosynthetic process"/>
    <property type="evidence" value="ECO:0007669"/>
    <property type="project" value="InterPro"/>
</dbReference>
<dbReference type="PANTHER" id="PTHR13295">
    <property type="entry name" value="GLUTAMATE CYSTEINE LIGASE REGULATORY SUBUNIT"/>
    <property type="match status" value="1"/>
</dbReference>
<gene>
    <name evidence="2" type="ORF">AFUS01_LOCUS17539</name>
</gene>
<sequence>MGRLPIIFPCTPKTITSLKRRSYTFLPPARSRGLSLSECCFTEIEFPRYHRGSVCYPLVSSWPEKAKMPNRELIISPGNVLSKSCTWRKGNESASEELYESLRSCIEQQQKEIQANICTNGNIVGVITNPDNSDDEITESRQELKITVKLFIYSLNPDDILSAIKNSLKGVSADYLDSVVVSFAGQSGSTPLSLDVMQKVWTTLEETVESSLVKMIGLCDVDSQLFIQLYEWAKMKPSIVQINLASCCVVPPELATFTKEHDIQLLTHSDPINVLPEDKVESLVKPFQHLVGEEGNNLNWRAKWALRYQIHVKCRGVLASKGYIASFSTV</sequence>
<dbReference type="GO" id="GO:0035226">
    <property type="term" value="F:glutamate-cysteine ligase catalytic subunit binding"/>
    <property type="evidence" value="ECO:0007669"/>
    <property type="project" value="InterPro"/>
</dbReference>
<dbReference type="Proteomes" id="UP000708208">
    <property type="component" value="Unassembled WGS sequence"/>
</dbReference>
<dbReference type="PANTHER" id="PTHR13295:SF4">
    <property type="entry name" value="GLUTAMATE--CYSTEINE LIGASE REGULATORY SUBUNIT"/>
    <property type="match status" value="1"/>
</dbReference>
<proteinExistence type="predicted"/>
<evidence type="ECO:0000259" key="1">
    <source>
        <dbReference type="Pfam" id="PF00248"/>
    </source>
</evidence>
<dbReference type="GO" id="GO:0030234">
    <property type="term" value="F:enzyme regulator activity"/>
    <property type="evidence" value="ECO:0007669"/>
    <property type="project" value="TreeGrafter"/>
</dbReference>
<reference evidence="2" key="1">
    <citation type="submission" date="2021-06" db="EMBL/GenBank/DDBJ databases">
        <authorList>
            <person name="Hodson N. C."/>
            <person name="Mongue J. A."/>
            <person name="Jaron S. K."/>
        </authorList>
    </citation>
    <scope>NUCLEOTIDE SEQUENCE</scope>
</reference>
<dbReference type="Pfam" id="PF00248">
    <property type="entry name" value="Aldo_ket_red"/>
    <property type="match status" value="1"/>
</dbReference>
<keyword evidence="3" id="KW-1185">Reference proteome</keyword>
<dbReference type="InterPro" id="IPR032963">
    <property type="entry name" value="Gclm"/>
</dbReference>